<dbReference type="SMART" id="SM00052">
    <property type="entry name" value="EAL"/>
    <property type="match status" value="1"/>
</dbReference>
<dbReference type="Gene3D" id="3.30.70.270">
    <property type="match status" value="1"/>
</dbReference>
<feature type="domain" description="EAL" evidence="2">
    <location>
        <begin position="418"/>
        <end position="659"/>
    </location>
</feature>
<dbReference type="InterPro" id="IPR035919">
    <property type="entry name" value="EAL_sf"/>
</dbReference>
<evidence type="ECO:0000259" key="3">
    <source>
        <dbReference type="PROSITE" id="PS50887"/>
    </source>
</evidence>
<keyword evidence="1" id="KW-1133">Transmembrane helix</keyword>
<dbReference type="SUPFAM" id="SSF55073">
    <property type="entry name" value="Nucleotide cyclase"/>
    <property type="match status" value="1"/>
</dbReference>
<organism evidence="4 5">
    <name type="scientific">Photobacterium sanguinicancri</name>
    <dbReference type="NCBI Taxonomy" id="875932"/>
    <lineage>
        <taxon>Bacteria</taxon>
        <taxon>Pseudomonadati</taxon>
        <taxon>Pseudomonadota</taxon>
        <taxon>Gammaproteobacteria</taxon>
        <taxon>Vibrionales</taxon>
        <taxon>Vibrionaceae</taxon>
        <taxon>Photobacterium</taxon>
    </lineage>
</organism>
<dbReference type="CDD" id="cd01949">
    <property type="entry name" value="GGDEF"/>
    <property type="match status" value="1"/>
</dbReference>
<sequence>MFTSIFSFNLSGQARAMTLFKNLFRISLLAGLSLIMVMSVTRFIALQSGTILAQQQHIQHALSQDFSLLPRQHYDTSLVALSAFLTMQLHPDDYQSIAIAPTQAQQQSLTITSPQTKSAAPAWFIAIFGDNSYSQTQTINLVNDTVIVTISNNEKWLADNLWHHTQQLLIEAGIISFSFTLVIFFLLRLSFTPFQRLITYAKQLEQTHQANPPPHTRYQDLNLLNKSYSSLAHKLESHFRVQAKEAAHLREKAYRDPISQLGNREYFLNQLDAWLTKSEQGGLILIQAKVINQSYRHKNYQRGDHLIREIAQTLNQTITHSNSTLGRISKTEFAVLLPQIQQEKLHSLAELILGTLLPLTKEFDTPLGITIGLVITEHGTSASQLLAQLDNAVIAAAQSPSSPIALSEGESNTNNKGKQYWKELVLSAIRNQQIHFHYQPVLMQNNTVYHQEVFSTIKRNDEVISANQFVGALDELSQGTIFDKHVIVSCVKQLQTDRQLPALAINLTRSSVQDPAFHRWLHELLPYHPLICKRLFFEIQEGCFIEGTDMTQLLCQLLNRFDVRFGIDNFGRHFKSLEYLNDFKPAYVKIDFAFTMQLNNPTQSAVLTSISRTAHSLGIETIATRVETETQLERLSELFISGFQGYIIERQVTRTNNVA</sequence>
<dbReference type="PANTHER" id="PTHR33121:SF79">
    <property type="entry name" value="CYCLIC DI-GMP PHOSPHODIESTERASE PDED-RELATED"/>
    <property type="match status" value="1"/>
</dbReference>
<dbReference type="CDD" id="cd01948">
    <property type="entry name" value="EAL"/>
    <property type="match status" value="1"/>
</dbReference>
<dbReference type="InterPro" id="IPR001633">
    <property type="entry name" value="EAL_dom"/>
</dbReference>
<dbReference type="InterPro" id="IPR029787">
    <property type="entry name" value="Nucleotide_cyclase"/>
</dbReference>
<gene>
    <name evidence="4" type="ORF">ASV53_16240</name>
</gene>
<feature type="transmembrane region" description="Helical" evidence="1">
    <location>
        <begin position="23"/>
        <end position="45"/>
    </location>
</feature>
<protein>
    <recommendedName>
        <fullName evidence="6">GGDEF domain-containing protein</fullName>
    </recommendedName>
</protein>
<keyword evidence="1" id="KW-0812">Transmembrane</keyword>
<dbReference type="PROSITE" id="PS50883">
    <property type="entry name" value="EAL"/>
    <property type="match status" value="1"/>
</dbReference>
<dbReference type="SUPFAM" id="SSF141868">
    <property type="entry name" value="EAL domain-like"/>
    <property type="match status" value="1"/>
</dbReference>
<dbReference type="Proteomes" id="UP000215999">
    <property type="component" value="Unassembled WGS sequence"/>
</dbReference>
<dbReference type="EMBL" id="NOIF01000119">
    <property type="protein sequence ID" value="OZS42866.1"/>
    <property type="molecule type" value="Genomic_DNA"/>
</dbReference>
<keyword evidence="5" id="KW-1185">Reference proteome</keyword>
<dbReference type="PROSITE" id="PS50887">
    <property type="entry name" value="GGDEF"/>
    <property type="match status" value="1"/>
</dbReference>
<dbReference type="InterPro" id="IPR043128">
    <property type="entry name" value="Rev_trsase/Diguanyl_cyclase"/>
</dbReference>
<comment type="caution">
    <text evidence="4">The sequence shown here is derived from an EMBL/GenBank/DDBJ whole genome shotgun (WGS) entry which is preliminary data.</text>
</comment>
<evidence type="ECO:0000313" key="4">
    <source>
        <dbReference type="EMBL" id="OZS42866.1"/>
    </source>
</evidence>
<dbReference type="Pfam" id="PF00990">
    <property type="entry name" value="GGDEF"/>
    <property type="match status" value="1"/>
</dbReference>
<dbReference type="PANTHER" id="PTHR33121">
    <property type="entry name" value="CYCLIC DI-GMP PHOSPHODIESTERASE PDEF"/>
    <property type="match status" value="1"/>
</dbReference>
<evidence type="ECO:0008006" key="6">
    <source>
        <dbReference type="Google" id="ProtNLM"/>
    </source>
</evidence>
<feature type="transmembrane region" description="Helical" evidence="1">
    <location>
        <begin position="168"/>
        <end position="187"/>
    </location>
</feature>
<dbReference type="Gene3D" id="3.20.20.450">
    <property type="entry name" value="EAL domain"/>
    <property type="match status" value="1"/>
</dbReference>
<dbReference type="Pfam" id="PF00563">
    <property type="entry name" value="EAL"/>
    <property type="match status" value="1"/>
</dbReference>
<evidence type="ECO:0000313" key="5">
    <source>
        <dbReference type="Proteomes" id="UP000215999"/>
    </source>
</evidence>
<name>A0ABX4FVG9_9GAMM</name>
<dbReference type="InterPro" id="IPR050706">
    <property type="entry name" value="Cyclic-di-GMP_PDE-like"/>
</dbReference>
<evidence type="ECO:0000259" key="2">
    <source>
        <dbReference type="PROSITE" id="PS50883"/>
    </source>
</evidence>
<dbReference type="SMART" id="SM00267">
    <property type="entry name" value="GGDEF"/>
    <property type="match status" value="1"/>
</dbReference>
<evidence type="ECO:0000256" key="1">
    <source>
        <dbReference type="SAM" id="Phobius"/>
    </source>
</evidence>
<proteinExistence type="predicted"/>
<reference evidence="4 5" key="1">
    <citation type="journal article" date="2016" name="Antonie Van Leeuwenhoek">
        <title>Photobacterium sanguinicancri sp. nov. isolated from marine animals.</title>
        <authorList>
            <person name="Gomez-Gil B."/>
            <person name="Roque A."/>
            <person name="Rotllant G."/>
            <person name="Romalde J.L."/>
            <person name="Doce A."/>
            <person name="Eggermont M."/>
            <person name="Defoirdt T."/>
        </authorList>
    </citation>
    <scope>NUCLEOTIDE SEQUENCE [LARGE SCALE GENOMIC DNA]</scope>
    <source>
        <strain evidence="4 5">CAIM 1827</strain>
    </source>
</reference>
<accession>A0ABX4FVG9</accession>
<feature type="domain" description="GGDEF" evidence="3">
    <location>
        <begin position="279"/>
        <end position="409"/>
    </location>
</feature>
<keyword evidence="1" id="KW-0472">Membrane</keyword>
<dbReference type="InterPro" id="IPR000160">
    <property type="entry name" value="GGDEF_dom"/>
</dbReference>